<keyword evidence="2 9" id="KW-0548">Nucleotidyltransferase</keyword>
<dbReference type="GO" id="GO:0016874">
    <property type="term" value="F:ligase activity"/>
    <property type="evidence" value="ECO:0007669"/>
    <property type="project" value="UniProtKB-KW"/>
</dbReference>
<dbReference type="EMBL" id="UOEE01000068">
    <property type="protein sequence ID" value="VAV88515.1"/>
    <property type="molecule type" value="Genomic_DNA"/>
</dbReference>
<feature type="domain" description="Glutamate-ammonia ligase adenylyltransferase repeated" evidence="7">
    <location>
        <begin position="423"/>
        <end position="658"/>
    </location>
</feature>
<evidence type="ECO:0000256" key="4">
    <source>
        <dbReference type="ARBA" id="ARBA00022840"/>
    </source>
</evidence>
<dbReference type="GO" id="GO:0000820">
    <property type="term" value="P:regulation of glutamine family amino acid metabolic process"/>
    <property type="evidence" value="ECO:0007669"/>
    <property type="project" value="TreeGrafter"/>
</dbReference>
<dbReference type="AlphaFoldDB" id="A0A3B0RYZ0"/>
<dbReference type="GO" id="GO:0005524">
    <property type="term" value="F:ATP binding"/>
    <property type="evidence" value="ECO:0007669"/>
    <property type="project" value="UniProtKB-KW"/>
</dbReference>
<evidence type="ECO:0000256" key="6">
    <source>
        <dbReference type="ARBA" id="ARBA00023268"/>
    </source>
</evidence>
<feature type="non-terminal residue" evidence="9">
    <location>
        <position position="1"/>
    </location>
</feature>
<keyword evidence="9" id="KW-0436">Ligase</keyword>
<feature type="domain" description="PII-uridylyltransferase/Glutamine-synthetase adenylyltransferase" evidence="8">
    <location>
        <begin position="681"/>
        <end position="801"/>
    </location>
</feature>
<dbReference type="Gene3D" id="1.20.120.1510">
    <property type="match status" value="1"/>
</dbReference>
<sequence length="808" mass="88688">DTQQITQALSDFADQMVENCTRFVWKNAPEPVRQQAGSSGFFVVAFGKLGGHELNYSSDVDLAFFYETQKTGLPAKDLIRISRQISSLLSKITPDGYVFRTDLRLRPDPASTPIALSTDAALGYYESVGQTWERAAWIKARVIAGDMQAGTDFLSRMRPFVWRKNLDFAAIEDIHLIRQQMFTTRHQPVSPDPGFNVKLGAGGIREIELFVQTLQLIHGGRQPKLRGRSTLAMLEQLLAAGLVSAKICKNLRQQYLFLRQVEHALQMLDDQQTHEIPTQDGFAKLLGYQNMTRFQAELLACTEQVSQAGKTLFGAPLLGQLVLDIAGFENNPNTLAWLQDAGFLDADSILTRVRGWMSGHIPATRSERARRVLAGLAGQLFCAFRDTGEPDAAFAGFAAFFEALPLGVQILSLFANSPDLLLRLVDILMLAPKLATTLSKRPHMVEALLVASAEQADDRQQYQQEIAAADDLELAMNVARRFVQDELFRIGAELLTGHAAPAKIAKNCTSLVDASIDGLAKRVDAALRTGSGATADWLVLGMGKLGSRQMMPGSDLDIVVLYQAKADSSPVAGALPAETWAARFTRRLILALSAPTSEGELYEVDMALRPSGSAGPIAVGVEAFTSYYQQDAWTWELQALTRARVICASSAKLQSKVETAIRSILRRPREQKLLQNDIADMRARLAKEKPASGLWDIKAGRGGLIELEFIIQANQLITNKPLDESPLFTSEQLAQLTAAEQFFHQLLQITNMAVGRISTSEELPARLQGLLVQACGSTSLQAVESKIQQCREQVGALLDEVLALNVPR</sequence>
<dbReference type="InterPro" id="IPR023057">
    <property type="entry name" value="GlnE"/>
</dbReference>
<evidence type="ECO:0000256" key="2">
    <source>
        <dbReference type="ARBA" id="ARBA00022695"/>
    </source>
</evidence>
<accession>A0A3B0RYZ0</accession>
<dbReference type="InterPro" id="IPR043519">
    <property type="entry name" value="NT_sf"/>
</dbReference>
<evidence type="ECO:0000256" key="5">
    <source>
        <dbReference type="ARBA" id="ARBA00022842"/>
    </source>
</evidence>
<evidence type="ECO:0000313" key="9">
    <source>
        <dbReference type="EMBL" id="VAV88515.1"/>
    </source>
</evidence>
<evidence type="ECO:0000259" key="7">
    <source>
        <dbReference type="Pfam" id="PF03710"/>
    </source>
</evidence>
<keyword evidence="3" id="KW-0547">Nucleotide-binding</keyword>
<dbReference type="InterPro" id="IPR013546">
    <property type="entry name" value="PII_UdlTrfase/GS_AdlTrfase"/>
</dbReference>
<evidence type="ECO:0000259" key="8">
    <source>
        <dbReference type="Pfam" id="PF08335"/>
    </source>
</evidence>
<dbReference type="PANTHER" id="PTHR30621:SF0">
    <property type="entry name" value="BIFUNCTIONAL GLUTAMINE SYNTHETASE ADENYLYLTRANSFERASE_ADENYLYL-REMOVING ENZYME"/>
    <property type="match status" value="1"/>
</dbReference>
<protein>
    <submittedName>
        <fullName evidence="9">Glutamate-ammonia-ligase adenylyltransferase</fullName>
        <ecNumber evidence="9">2.7.7.42</ecNumber>
    </submittedName>
</protein>
<dbReference type="GO" id="GO:0008882">
    <property type="term" value="F:[glutamate-ammonia-ligase] adenylyltransferase activity"/>
    <property type="evidence" value="ECO:0007669"/>
    <property type="project" value="UniProtKB-EC"/>
</dbReference>
<dbReference type="Gene3D" id="3.30.460.10">
    <property type="entry name" value="Beta Polymerase, domain 2"/>
    <property type="match status" value="2"/>
</dbReference>
<reference evidence="9" key="1">
    <citation type="submission" date="2018-06" db="EMBL/GenBank/DDBJ databases">
        <authorList>
            <person name="Zhirakovskaya E."/>
        </authorList>
    </citation>
    <scope>NUCLEOTIDE SEQUENCE</scope>
</reference>
<dbReference type="PANTHER" id="PTHR30621">
    <property type="entry name" value="GLUTAMINE SYNTHETASE ADENYLYLTRANSFERASE"/>
    <property type="match status" value="1"/>
</dbReference>
<dbReference type="EC" id="2.7.7.42" evidence="9"/>
<dbReference type="CDD" id="cd05401">
    <property type="entry name" value="NT_GlnE_GlnD_like"/>
    <property type="match status" value="2"/>
</dbReference>
<gene>
    <name evidence="9" type="ORF">MNBD_ALPHA06-1335</name>
</gene>
<keyword evidence="4" id="KW-0067">ATP-binding</keyword>
<dbReference type="NCBIfam" id="NF008292">
    <property type="entry name" value="PRK11072.1"/>
    <property type="match status" value="1"/>
</dbReference>
<organism evidence="9">
    <name type="scientific">hydrothermal vent metagenome</name>
    <dbReference type="NCBI Taxonomy" id="652676"/>
    <lineage>
        <taxon>unclassified sequences</taxon>
        <taxon>metagenomes</taxon>
        <taxon>ecological metagenomes</taxon>
    </lineage>
</organism>
<dbReference type="InterPro" id="IPR005190">
    <property type="entry name" value="GlnE_rpt_dom"/>
</dbReference>
<keyword evidence="5" id="KW-0460">Magnesium</keyword>
<dbReference type="Pfam" id="PF08335">
    <property type="entry name" value="GlnD_UR_UTase"/>
    <property type="match status" value="2"/>
</dbReference>
<feature type="domain" description="Glutamate-ammonia ligase adenylyltransferase repeated" evidence="7">
    <location>
        <begin position="2"/>
        <end position="154"/>
    </location>
</feature>
<proteinExistence type="predicted"/>
<dbReference type="GO" id="GO:0005829">
    <property type="term" value="C:cytosol"/>
    <property type="evidence" value="ECO:0007669"/>
    <property type="project" value="TreeGrafter"/>
</dbReference>
<evidence type="ECO:0000256" key="1">
    <source>
        <dbReference type="ARBA" id="ARBA00022679"/>
    </source>
</evidence>
<keyword evidence="6" id="KW-0511">Multifunctional enzyme</keyword>
<dbReference type="SUPFAM" id="SSF81593">
    <property type="entry name" value="Nucleotidyltransferase substrate binding subunit/domain"/>
    <property type="match status" value="2"/>
</dbReference>
<dbReference type="NCBIfam" id="NF010706">
    <property type="entry name" value="PRK14108.1"/>
    <property type="match status" value="1"/>
</dbReference>
<evidence type="ECO:0000256" key="3">
    <source>
        <dbReference type="ARBA" id="ARBA00022741"/>
    </source>
</evidence>
<name>A0A3B0RYZ0_9ZZZZ</name>
<dbReference type="Gene3D" id="1.20.120.330">
    <property type="entry name" value="Nucleotidyltransferases domain 2"/>
    <property type="match status" value="2"/>
</dbReference>
<keyword evidence="1 9" id="KW-0808">Transferase</keyword>
<dbReference type="Pfam" id="PF03710">
    <property type="entry name" value="GlnE"/>
    <property type="match status" value="2"/>
</dbReference>
<feature type="domain" description="PII-uridylyltransferase/Glutamine-synthetase adenylyltransferase" evidence="8">
    <location>
        <begin position="185"/>
        <end position="312"/>
    </location>
</feature>
<dbReference type="SUPFAM" id="SSF81301">
    <property type="entry name" value="Nucleotidyltransferase"/>
    <property type="match status" value="2"/>
</dbReference>